<dbReference type="PANTHER" id="PTHR12734:SF0">
    <property type="entry name" value="18S RRNA (GUANINE-N(7))-METHYLTRANSFERASE-RELATED"/>
    <property type="match status" value="1"/>
</dbReference>
<dbReference type="Gene3D" id="3.40.50.150">
    <property type="entry name" value="Vaccinia Virus protein VP39"/>
    <property type="match status" value="1"/>
</dbReference>
<reference evidence="12 13" key="1">
    <citation type="journal article" date="2012" name="Nucleic Acids Res.">
        <title>Sequencing of the smallest Apicomplexan genome from the human pathogen Babesia microti.</title>
        <authorList>
            <person name="Cornillot E."/>
            <person name="Hadj-Kaddour K."/>
            <person name="Dassouli A."/>
            <person name="Noel B."/>
            <person name="Ranwez V."/>
            <person name="Vacherie B."/>
            <person name="Augagneur Y."/>
            <person name="Bres V."/>
            <person name="Duclos A."/>
            <person name="Randazzo S."/>
            <person name="Carcy B."/>
            <person name="Debierre-Grockiego F."/>
            <person name="Delbecq S."/>
            <person name="Moubri-Menage K."/>
            <person name="Shams-Eldin H."/>
            <person name="Usmani-Brown S."/>
            <person name="Bringaud F."/>
            <person name="Wincker P."/>
            <person name="Vivares C.P."/>
            <person name="Schwarz R.T."/>
            <person name="Schetters T.P."/>
            <person name="Krause P.J."/>
            <person name="Gorenflot A."/>
            <person name="Berry V."/>
            <person name="Barbe V."/>
            <person name="Ben Mamoun C."/>
        </authorList>
    </citation>
    <scope>NUCLEOTIDE SEQUENCE [LARGE SCALE GENOMIC DNA]</scope>
    <source>
        <strain evidence="12 13">RI</strain>
    </source>
</reference>
<dbReference type="EC" id="2.1.1.-" evidence="12"/>
<gene>
    <name evidence="12" type="ORF">BmR1_04g08590</name>
</gene>
<protein>
    <submittedName>
        <fullName evidence="12">Enzyme of Amino Acid Metabolism</fullName>
        <ecNumber evidence="12">2.1.1.-</ecNumber>
    </submittedName>
</protein>
<dbReference type="GO" id="GO:0005730">
    <property type="term" value="C:nucleolus"/>
    <property type="evidence" value="ECO:0007669"/>
    <property type="project" value="UniProtKB-ARBA"/>
</dbReference>
<dbReference type="CDD" id="cd02440">
    <property type="entry name" value="AdoMet_MTases"/>
    <property type="match status" value="1"/>
</dbReference>
<dbReference type="Pfam" id="PF12589">
    <property type="entry name" value="WBS_methylT"/>
    <property type="match status" value="1"/>
</dbReference>
<dbReference type="VEuPathDB" id="PiroplasmaDB:BmR1_04g08590"/>
<comment type="subcellular location">
    <subcellularLocation>
        <location evidence="2">Cytoplasm</location>
    </subcellularLocation>
    <subcellularLocation>
        <location evidence="1">Nucleus</location>
    </subcellularLocation>
</comment>
<organism evidence="12 13">
    <name type="scientific">Babesia microti (strain RI)</name>
    <dbReference type="NCBI Taxonomy" id="1133968"/>
    <lineage>
        <taxon>Eukaryota</taxon>
        <taxon>Sar</taxon>
        <taxon>Alveolata</taxon>
        <taxon>Apicomplexa</taxon>
        <taxon>Aconoidasida</taxon>
        <taxon>Piroplasmida</taxon>
        <taxon>Babesiidae</taxon>
        <taxon>Babesia</taxon>
    </lineage>
</organism>
<evidence type="ECO:0000256" key="8">
    <source>
        <dbReference type="ARBA" id="ARBA00023242"/>
    </source>
</evidence>
<evidence type="ECO:0000256" key="9">
    <source>
        <dbReference type="SAM" id="MobiDB-lite"/>
    </source>
</evidence>
<evidence type="ECO:0000256" key="3">
    <source>
        <dbReference type="ARBA" id="ARBA00005547"/>
    </source>
</evidence>
<evidence type="ECO:0000256" key="5">
    <source>
        <dbReference type="ARBA" id="ARBA00022603"/>
    </source>
</evidence>
<evidence type="ECO:0000313" key="13">
    <source>
        <dbReference type="Proteomes" id="UP000002899"/>
    </source>
</evidence>
<dbReference type="OrthoDB" id="2877at2759"/>
<dbReference type="GO" id="GO:0005737">
    <property type="term" value="C:cytoplasm"/>
    <property type="evidence" value="ECO:0007669"/>
    <property type="project" value="UniProtKB-SubCell"/>
</dbReference>
<feature type="domain" description="Methyltransferase type 11" evidence="10">
    <location>
        <begin position="52"/>
        <end position="132"/>
    </location>
</feature>
<evidence type="ECO:0000256" key="2">
    <source>
        <dbReference type="ARBA" id="ARBA00004496"/>
    </source>
</evidence>
<evidence type="ECO:0000259" key="11">
    <source>
        <dbReference type="Pfam" id="PF12589"/>
    </source>
</evidence>
<dbReference type="RefSeq" id="XP_012650303.1">
    <property type="nucleotide sequence ID" value="XM_012794849.1"/>
</dbReference>
<dbReference type="KEGG" id="bmic:BmR1_04g08590"/>
<evidence type="ECO:0000259" key="10">
    <source>
        <dbReference type="Pfam" id="PF08241"/>
    </source>
</evidence>
<keyword evidence="7" id="KW-0949">S-adenosyl-L-methionine</keyword>
<feature type="domain" description="18S rRNA (guanine(1575)-N(7))-methyltransferase Bud23 C-terminal" evidence="11">
    <location>
        <begin position="217"/>
        <end position="271"/>
    </location>
</feature>
<dbReference type="GeneID" id="24426348"/>
<keyword evidence="13" id="KW-1185">Reference proteome</keyword>
<dbReference type="Pfam" id="PF08241">
    <property type="entry name" value="Methyltransf_11"/>
    <property type="match status" value="1"/>
</dbReference>
<keyword evidence="5 12" id="KW-0489">Methyltransferase</keyword>
<dbReference type="InterPro" id="IPR039769">
    <property type="entry name" value="Bud23-like"/>
</dbReference>
<dbReference type="InterPro" id="IPR013216">
    <property type="entry name" value="Methyltransf_11"/>
</dbReference>
<dbReference type="AlphaFoldDB" id="I7JDM0"/>
<sequence length="274" mass="30860">MRPEHSAPPEIYYGEEEARKYSSNSRIRRIQWEMAERAVELCLLPDEPCLILDIGCGVGISGELLMDLGHFWIGIDISPSMLDVAIENNVLDHGDLILSDMGSTMRFKTDSFDGAISVSAIQWLCNADKKGVEPFKRLTIFFKWLYTALKSGSRAIFQFYPESDNQTEMILAAAARASFGGGLVVDFPESSKAKKYFLCLWAGVRNIADSLSEPSSDSDHVPVQKLQSKISRRKEKKRTSLRGKILIKKAQQRRKGLSVRRDTKYTGRKRKGGF</sequence>
<evidence type="ECO:0000256" key="1">
    <source>
        <dbReference type="ARBA" id="ARBA00004123"/>
    </source>
</evidence>
<dbReference type="InterPro" id="IPR022238">
    <property type="entry name" value="Bud23_C"/>
</dbReference>
<keyword evidence="4" id="KW-0963">Cytoplasm</keyword>
<reference evidence="12 13" key="2">
    <citation type="journal article" date="2013" name="PLoS ONE">
        <title>Whole genome mapping and re-organization of the nuclear and mitochondrial genomes of Babesia microti isolates.</title>
        <authorList>
            <person name="Cornillot E."/>
            <person name="Dassouli A."/>
            <person name="Garg A."/>
            <person name="Pachikara N."/>
            <person name="Randazzo S."/>
            <person name="Depoix D."/>
            <person name="Carcy B."/>
            <person name="Delbecq S."/>
            <person name="Frutos R."/>
            <person name="Silva J.C."/>
            <person name="Sutton R."/>
            <person name="Krause P.J."/>
            <person name="Mamoun C.B."/>
        </authorList>
    </citation>
    <scope>NUCLEOTIDE SEQUENCE [LARGE SCALE GENOMIC DNA]</scope>
    <source>
        <strain evidence="12 13">RI</strain>
    </source>
</reference>
<feature type="compositionally biased region" description="Basic residues" evidence="9">
    <location>
        <begin position="230"/>
        <end position="258"/>
    </location>
</feature>
<keyword evidence="8" id="KW-0539">Nucleus</keyword>
<proteinExistence type="inferred from homology"/>
<evidence type="ECO:0000256" key="7">
    <source>
        <dbReference type="ARBA" id="ARBA00022691"/>
    </source>
</evidence>
<evidence type="ECO:0000256" key="4">
    <source>
        <dbReference type="ARBA" id="ARBA00022490"/>
    </source>
</evidence>
<feature type="region of interest" description="Disordered" evidence="9">
    <location>
        <begin position="211"/>
        <end position="274"/>
    </location>
</feature>
<name>I7JDM0_BABMR</name>
<accession>I7JDM0</accession>
<dbReference type="EMBL" id="LN871599">
    <property type="protein sequence ID" value="CCF75895.1"/>
    <property type="molecule type" value="Genomic_DNA"/>
</dbReference>
<dbReference type="FunFam" id="3.40.50.150:FF:000017">
    <property type="entry name" value="probable 18S rRNA (Guanine-N(7))-methyltransferase"/>
    <property type="match status" value="1"/>
</dbReference>
<dbReference type="PANTHER" id="PTHR12734">
    <property type="entry name" value="METHYLTRANSFERASE-RELATED"/>
    <property type="match status" value="1"/>
</dbReference>
<comment type="similarity">
    <text evidence="3">Belongs to the class I-like SAM-binding methyltransferase superfamily. BUD23/WBSCR22 family.</text>
</comment>
<reference evidence="12 13" key="3">
    <citation type="journal article" date="2016" name="Sci. Rep.">
        <title>Genome-wide diversity and gene expression profiling of Babesia microti isolates identify polymorphic genes that mediate host-pathogen interactions.</title>
        <authorList>
            <person name="Silva J.C."/>
            <person name="Cornillot E."/>
            <person name="McCracken C."/>
            <person name="Usmani-Brown S."/>
            <person name="Dwivedi A."/>
            <person name="Ifeonu O.O."/>
            <person name="Crabtree J."/>
            <person name="Gotia H.T."/>
            <person name="Virji A.Z."/>
            <person name="Reynes C."/>
            <person name="Colinge J."/>
            <person name="Kumar V."/>
            <person name="Lawres L."/>
            <person name="Pazzi J.E."/>
            <person name="Pablo J.V."/>
            <person name="Hung C."/>
            <person name="Brancato J."/>
            <person name="Kumari P."/>
            <person name="Orvis J."/>
            <person name="Tretina K."/>
            <person name="Chibucos M."/>
            <person name="Ott S."/>
            <person name="Sadzewicz L."/>
            <person name="Sengamalay N."/>
            <person name="Shetty A.C."/>
            <person name="Su Q."/>
            <person name="Tallon L."/>
            <person name="Fraser C.M."/>
            <person name="Frutos R."/>
            <person name="Molina D.M."/>
            <person name="Krause P.J."/>
            <person name="Ben Mamoun C."/>
        </authorList>
    </citation>
    <scope>NUCLEOTIDE SEQUENCE [LARGE SCALE GENOMIC DNA]</scope>
    <source>
        <strain evidence="12 13">RI</strain>
    </source>
</reference>
<dbReference type="InterPro" id="IPR029063">
    <property type="entry name" value="SAM-dependent_MTases_sf"/>
</dbReference>
<evidence type="ECO:0000256" key="6">
    <source>
        <dbReference type="ARBA" id="ARBA00022679"/>
    </source>
</evidence>
<keyword evidence="6 12" id="KW-0808">Transferase</keyword>
<dbReference type="GO" id="GO:0016435">
    <property type="term" value="F:rRNA (guanine) methyltransferase activity"/>
    <property type="evidence" value="ECO:0007669"/>
    <property type="project" value="InterPro"/>
</dbReference>
<evidence type="ECO:0000313" key="12">
    <source>
        <dbReference type="EMBL" id="CCF75895.1"/>
    </source>
</evidence>
<dbReference type="Proteomes" id="UP000002899">
    <property type="component" value="Chromosome IV"/>
</dbReference>
<dbReference type="GO" id="GO:0070476">
    <property type="term" value="P:rRNA (guanine-N7)-methylation"/>
    <property type="evidence" value="ECO:0007669"/>
    <property type="project" value="InterPro"/>
</dbReference>
<dbReference type="SUPFAM" id="SSF53335">
    <property type="entry name" value="S-adenosyl-L-methionine-dependent methyltransferases"/>
    <property type="match status" value="1"/>
</dbReference>